<evidence type="ECO:0000313" key="2">
    <source>
        <dbReference type="EMBL" id="GGY12121.1"/>
    </source>
</evidence>
<proteinExistence type="predicted"/>
<reference evidence="3" key="1">
    <citation type="journal article" date="2019" name="Int. J. Syst. Evol. Microbiol.">
        <title>The Global Catalogue of Microorganisms (GCM) 10K type strain sequencing project: providing services to taxonomists for standard genome sequencing and annotation.</title>
        <authorList>
            <consortium name="The Broad Institute Genomics Platform"/>
            <consortium name="The Broad Institute Genome Sequencing Center for Infectious Disease"/>
            <person name="Wu L."/>
            <person name="Ma J."/>
        </authorList>
    </citation>
    <scope>NUCLEOTIDE SEQUENCE [LARGE SCALE GENOMIC DNA]</scope>
    <source>
        <strain evidence="3">JCM 4586</strain>
    </source>
</reference>
<dbReference type="EMBL" id="BMUT01000028">
    <property type="protein sequence ID" value="GGY12121.1"/>
    <property type="molecule type" value="Genomic_DNA"/>
</dbReference>
<feature type="compositionally biased region" description="Gly residues" evidence="1">
    <location>
        <begin position="145"/>
        <end position="159"/>
    </location>
</feature>
<keyword evidence="3" id="KW-1185">Reference proteome</keyword>
<sequence>MVVVSGLPGSGKSTLLRRWSAAAPAVDPRTAHERWEARMPDRLPYALYRPCARLEHFFRIRAAVRSGQPVLVHDCGSRPWMRRWLAREAGRRGHELHLVLLDVGTAQALEGQRARGRCVDERVFTRHEHGLRKLLRVLDDDATGRGDGNGSGNGNGSGSGNRAVPAEVSEAASLVLLGATTREHVSTLEFGDPGNPDRTAA</sequence>
<evidence type="ECO:0000313" key="3">
    <source>
        <dbReference type="Proteomes" id="UP000659223"/>
    </source>
</evidence>
<protein>
    <recommendedName>
        <fullName evidence="4">ATP/GTP-binding protein</fullName>
    </recommendedName>
</protein>
<comment type="caution">
    <text evidence="2">The sequence shown here is derived from an EMBL/GenBank/DDBJ whole genome shotgun (WGS) entry which is preliminary data.</text>
</comment>
<dbReference type="Proteomes" id="UP000659223">
    <property type="component" value="Unassembled WGS sequence"/>
</dbReference>
<gene>
    <name evidence="2" type="ORF">GCM10010324_68580</name>
</gene>
<name>A0ABQ2ZGM3_9ACTN</name>
<dbReference type="Pfam" id="PF13671">
    <property type="entry name" value="AAA_33"/>
    <property type="match status" value="1"/>
</dbReference>
<evidence type="ECO:0008006" key="4">
    <source>
        <dbReference type="Google" id="ProtNLM"/>
    </source>
</evidence>
<dbReference type="Gene3D" id="3.40.50.300">
    <property type="entry name" value="P-loop containing nucleotide triphosphate hydrolases"/>
    <property type="match status" value="1"/>
</dbReference>
<feature type="region of interest" description="Disordered" evidence="1">
    <location>
        <begin position="142"/>
        <end position="164"/>
    </location>
</feature>
<evidence type="ECO:0000256" key="1">
    <source>
        <dbReference type="SAM" id="MobiDB-lite"/>
    </source>
</evidence>
<accession>A0ABQ2ZGM3</accession>
<dbReference type="SUPFAM" id="SSF52540">
    <property type="entry name" value="P-loop containing nucleoside triphosphate hydrolases"/>
    <property type="match status" value="1"/>
</dbReference>
<organism evidence="2 3">
    <name type="scientific">Streptomyces hiroshimensis</name>
    <dbReference type="NCBI Taxonomy" id="66424"/>
    <lineage>
        <taxon>Bacteria</taxon>
        <taxon>Bacillati</taxon>
        <taxon>Actinomycetota</taxon>
        <taxon>Actinomycetes</taxon>
        <taxon>Kitasatosporales</taxon>
        <taxon>Streptomycetaceae</taxon>
        <taxon>Streptomyces</taxon>
    </lineage>
</organism>
<dbReference type="InterPro" id="IPR027417">
    <property type="entry name" value="P-loop_NTPase"/>
</dbReference>